<feature type="chain" id="PRO_5021344772" evidence="1">
    <location>
        <begin position="23"/>
        <end position="76"/>
    </location>
</feature>
<dbReference type="AlphaFoldDB" id="A0A4Y5YKN8"/>
<organism evidence="2 3">
    <name type="scientific">Shewanella polaris</name>
    <dbReference type="NCBI Taxonomy" id="2588449"/>
    <lineage>
        <taxon>Bacteria</taxon>
        <taxon>Pseudomonadati</taxon>
        <taxon>Pseudomonadota</taxon>
        <taxon>Gammaproteobacteria</taxon>
        <taxon>Alteromonadales</taxon>
        <taxon>Shewanellaceae</taxon>
        <taxon>Shewanella</taxon>
    </lineage>
</organism>
<evidence type="ECO:0000313" key="2">
    <source>
        <dbReference type="EMBL" id="QDE33294.1"/>
    </source>
</evidence>
<sequence>MTRITFATLLASASVVSFTASALPQAPEKDVASLKQACQQIAVEDQLPESEVGAFLLDCVNDQLTEMGYQRITSLD</sequence>
<gene>
    <name evidence="2" type="ORF">FH971_15490</name>
</gene>
<keyword evidence="3" id="KW-1185">Reference proteome</keyword>
<evidence type="ECO:0000256" key="1">
    <source>
        <dbReference type="SAM" id="SignalP"/>
    </source>
</evidence>
<protein>
    <submittedName>
        <fullName evidence="2">Uncharacterized protein</fullName>
    </submittedName>
</protein>
<dbReference type="Proteomes" id="UP000319809">
    <property type="component" value="Chromosome"/>
</dbReference>
<proteinExistence type="predicted"/>
<name>A0A4Y5YKN8_9GAMM</name>
<evidence type="ECO:0000313" key="3">
    <source>
        <dbReference type="Proteomes" id="UP000319809"/>
    </source>
</evidence>
<accession>A0A4Y5YKN8</accession>
<feature type="signal peptide" evidence="1">
    <location>
        <begin position="1"/>
        <end position="22"/>
    </location>
</feature>
<dbReference type="EMBL" id="CP041036">
    <property type="protein sequence ID" value="QDE33294.1"/>
    <property type="molecule type" value="Genomic_DNA"/>
</dbReference>
<reference evidence="2 3" key="1">
    <citation type="submission" date="2019-06" db="EMBL/GenBank/DDBJ databases">
        <title>The genome of Shewanella sp. SM1901.</title>
        <authorList>
            <person name="Cha Q."/>
        </authorList>
    </citation>
    <scope>NUCLEOTIDE SEQUENCE [LARGE SCALE GENOMIC DNA]</scope>
    <source>
        <strain evidence="2 3">SM1901</strain>
    </source>
</reference>
<dbReference type="KEGG" id="spol:FH971_15490"/>
<keyword evidence="1" id="KW-0732">Signal</keyword>